<evidence type="ECO:0000256" key="1">
    <source>
        <dbReference type="SAM" id="Phobius"/>
    </source>
</evidence>
<dbReference type="AlphaFoldDB" id="A0A5D2PHB9"/>
<gene>
    <name evidence="2" type="ORF">ES332_A08G107200v1</name>
</gene>
<keyword evidence="3" id="KW-1185">Reference proteome</keyword>
<feature type="transmembrane region" description="Helical" evidence="1">
    <location>
        <begin position="96"/>
        <end position="118"/>
    </location>
</feature>
<dbReference type="EMBL" id="CM017617">
    <property type="protein sequence ID" value="TYI14180.1"/>
    <property type="molecule type" value="Genomic_DNA"/>
</dbReference>
<reference evidence="2 3" key="1">
    <citation type="submission" date="2019-07" db="EMBL/GenBank/DDBJ databases">
        <title>WGS assembly of Gossypium tomentosum.</title>
        <authorList>
            <person name="Chen Z.J."/>
            <person name="Sreedasyam A."/>
            <person name="Ando A."/>
            <person name="Song Q."/>
            <person name="De L."/>
            <person name="Hulse-Kemp A."/>
            <person name="Ding M."/>
            <person name="Ye W."/>
            <person name="Kirkbride R."/>
            <person name="Jenkins J."/>
            <person name="Plott C."/>
            <person name="Lovell J."/>
            <person name="Lin Y.-M."/>
            <person name="Vaughn R."/>
            <person name="Liu B."/>
            <person name="Li W."/>
            <person name="Simpson S."/>
            <person name="Scheffler B."/>
            <person name="Saski C."/>
            <person name="Grover C."/>
            <person name="Hu G."/>
            <person name="Conover J."/>
            <person name="Carlson J."/>
            <person name="Shu S."/>
            <person name="Boston L."/>
            <person name="Williams M."/>
            <person name="Peterson D."/>
            <person name="Mcgee K."/>
            <person name="Jones D."/>
            <person name="Wendel J."/>
            <person name="Stelly D."/>
            <person name="Grimwood J."/>
            <person name="Schmutz J."/>
        </authorList>
    </citation>
    <scope>NUCLEOTIDE SEQUENCE [LARGE SCALE GENOMIC DNA]</scope>
    <source>
        <strain evidence="2">7179.01</strain>
    </source>
</reference>
<evidence type="ECO:0000313" key="3">
    <source>
        <dbReference type="Proteomes" id="UP000322667"/>
    </source>
</evidence>
<name>A0A5D2PHB9_GOSTO</name>
<evidence type="ECO:0000313" key="2">
    <source>
        <dbReference type="EMBL" id="TYI14180.1"/>
    </source>
</evidence>
<keyword evidence="1" id="KW-0472">Membrane</keyword>
<keyword evidence="1" id="KW-0812">Transmembrane</keyword>
<organism evidence="2 3">
    <name type="scientific">Gossypium tomentosum</name>
    <name type="common">Hawaiian cotton</name>
    <name type="synonym">Gossypium sandvicense</name>
    <dbReference type="NCBI Taxonomy" id="34277"/>
    <lineage>
        <taxon>Eukaryota</taxon>
        <taxon>Viridiplantae</taxon>
        <taxon>Streptophyta</taxon>
        <taxon>Embryophyta</taxon>
        <taxon>Tracheophyta</taxon>
        <taxon>Spermatophyta</taxon>
        <taxon>Magnoliopsida</taxon>
        <taxon>eudicotyledons</taxon>
        <taxon>Gunneridae</taxon>
        <taxon>Pentapetalae</taxon>
        <taxon>rosids</taxon>
        <taxon>malvids</taxon>
        <taxon>Malvales</taxon>
        <taxon>Malvaceae</taxon>
        <taxon>Malvoideae</taxon>
        <taxon>Gossypium</taxon>
    </lineage>
</organism>
<keyword evidence="1" id="KW-1133">Transmembrane helix</keyword>
<accession>A0A5D2PHB9</accession>
<protein>
    <submittedName>
        <fullName evidence="2">Uncharacterized protein</fullName>
    </submittedName>
</protein>
<feature type="transmembrane region" description="Helical" evidence="1">
    <location>
        <begin position="15"/>
        <end position="40"/>
    </location>
</feature>
<sequence length="137" mass="15472">MSYPHYLEEKKRQRVFFALLSLPMSGIVVHCAAVVGQWLALLERISSDAEEANEGYGCVRRIEGAMPVVVREAAIGWPSVLLRLEGCCWFDVNCVWVFWFCWVLGLVGLGVLGPKLGLYNMYMMNALRLFEVVVAIE</sequence>
<dbReference type="Proteomes" id="UP000322667">
    <property type="component" value="Chromosome A08"/>
</dbReference>
<proteinExistence type="predicted"/>